<reference evidence="1 2" key="1">
    <citation type="submission" date="2017-06" db="EMBL/GenBank/DDBJ databases">
        <title>Draft genome sequence of a variant of Elsinoe murrayae.</title>
        <authorList>
            <person name="Cheng Q."/>
        </authorList>
    </citation>
    <scope>NUCLEOTIDE SEQUENCE [LARGE SCALE GENOMIC DNA]</scope>
    <source>
        <strain evidence="1 2">CQ-2017a</strain>
    </source>
</reference>
<name>A0A2K1QQA0_9PEZI</name>
<dbReference type="AlphaFoldDB" id="A0A2K1QQA0"/>
<dbReference type="EMBL" id="NKHZ01000055">
    <property type="protein sequence ID" value="PNS17053.1"/>
    <property type="molecule type" value="Genomic_DNA"/>
</dbReference>
<comment type="caution">
    <text evidence="1">The sequence shown here is derived from an EMBL/GenBank/DDBJ whole genome shotgun (WGS) entry which is preliminary data.</text>
</comment>
<proteinExistence type="predicted"/>
<organism evidence="1 2">
    <name type="scientific">Sphaceloma murrayae</name>
    <dbReference type="NCBI Taxonomy" id="2082308"/>
    <lineage>
        <taxon>Eukaryota</taxon>
        <taxon>Fungi</taxon>
        <taxon>Dikarya</taxon>
        <taxon>Ascomycota</taxon>
        <taxon>Pezizomycotina</taxon>
        <taxon>Dothideomycetes</taxon>
        <taxon>Dothideomycetidae</taxon>
        <taxon>Myriangiales</taxon>
        <taxon>Elsinoaceae</taxon>
        <taxon>Sphaceloma</taxon>
    </lineage>
</organism>
<gene>
    <name evidence="1" type="ORF">CAC42_5017</name>
</gene>
<dbReference type="Proteomes" id="UP000243797">
    <property type="component" value="Unassembled WGS sequence"/>
</dbReference>
<evidence type="ECO:0000313" key="1">
    <source>
        <dbReference type="EMBL" id="PNS17053.1"/>
    </source>
</evidence>
<protein>
    <submittedName>
        <fullName evidence="1">Uncharacterized protein</fullName>
    </submittedName>
</protein>
<evidence type="ECO:0000313" key="2">
    <source>
        <dbReference type="Proteomes" id="UP000243797"/>
    </source>
</evidence>
<sequence length="121" mass="13755">MNKFSMIKLRNTLRKQDAKTVQHFTSNDNEACKAILRARALPLHEGDLINKLTDMEARAIPNHRLVNAFAIKNRFVVAEPGFCKAWKEQAKLHVQKDHNEWATARSGTAGPCPCSEIRCDR</sequence>
<dbReference type="InParanoid" id="A0A2K1QQA0"/>
<keyword evidence="2" id="KW-1185">Reference proteome</keyword>
<accession>A0A2K1QQA0</accession>